<dbReference type="PANTHER" id="PTHR31376">
    <property type="entry name" value="OS09G0467300 PROTEIN-RELATED"/>
    <property type="match status" value="1"/>
</dbReference>
<dbReference type="PANTHER" id="PTHR31376:SF3">
    <property type="entry name" value="PURINE PERMEASE 4-RELATED"/>
    <property type="match status" value="1"/>
</dbReference>
<dbReference type="GO" id="GO:0005345">
    <property type="term" value="F:purine nucleobase transmembrane transporter activity"/>
    <property type="evidence" value="ECO:0007669"/>
    <property type="project" value="UniProtKB-ARBA"/>
</dbReference>
<feature type="transmembrane region" description="Helical" evidence="7">
    <location>
        <begin position="116"/>
        <end position="141"/>
    </location>
</feature>
<evidence type="ECO:0000256" key="3">
    <source>
        <dbReference type="ARBA" id="ARBA00022448"/>
    </source>
</evidence>
<sequence>MGLHMGLFLGLNNLLFSWGNSYLPVSTSSLLLSSQLVFNLILSVIIVKQKITFMNLNCVILLTLSSVLLALGSSHDRPHDLTRTKYFIGFIATIGAGLLFALYLPIMEMIYKKVYCYAMVMEMQLVMEISATALASVGMALDKGFSEMKREGKEVFDKGEVVYWATVMANVVTWQLCFMGTAGMVFLTCSLTGGICMTALLGMNVLGGVLVFGEDFGGSKAVSTVMCGWGFCSYVYGMYVKMKKQLEHDEDHHKGIISNGILHARAVEMAAPPPTRPHLHLHIGV</sequence>
<dbReference type="InterPro" id="IPR037185">
    <property type="entry name" value="EmrE-like"/>
</dbReference>
<feature type="transmembrane region" description="Helical" evidence="7">
    <location>
        <begin position="54"/>
        <end position="74"/>
    </location>
</feature>
<feature type="transmembrane region" description="Helical" evidence="7">
    <location>
        <begin position="221"/>
        <end position="239"/>
    </location>
</feature>
<dbReference type="OMA" id="MEMGRMP"/>
<evidence type="ECO:0000256" key="6">
    <source>
        <dbReference type="ARBA" id="ARBA00023136"/>
    </source>
</evidence>
<evidence type="ECO:0000256" key="1">
    <source>
        <dbReference type="ARBA" id="ARBA00004141"/>
    </source>
</evidence>
<keyword evidence="5 7" id="KW-1133">Transmembrane helix</keyword>
<comment type="caution">
    <text evidence="8">The sequence shown here is derived from an EMBL/GenBank/DDBJ whole genome shotgun (WGS) entry which is preliminary data.</text>
</comment>
<dbReference type="AlphaFoldDB" id="A0A1R3HF13"/>
<dbReference type="SUPFAM" id="SSF103481">
    <property type="entry name" value="Multidrug resistance efflux transporter EmrE"/>
    <property type="match status" value="1"/>
</dbReference>
<keyword evidence="9" id="KW-1185">Reference proteome</keyword>
<dbReference type="GO" id="GO:0015211">
    <property type="term" value="F:purine nucleoside transmembrane transporter activity"/>
    <property type="evidence" value="ECO:0007669"/>
    <property type="project" value="InterPro"/>
</dbReference>
<dbReference type="EMBL" id="AWWV01012137">
    <property type="protein sequence ID" value="OMO68904.1"/>
    <property type="molecule type" value="Genomic_DNA"/>
</dbReference>
<dbReference type="Proteomes" id="UP000188268">
    <property type="component" value="Unassembled WGS sequence"/>
</dbReference>
<keyword evidence="6 7" id="KW-0472">Membrane</keyword>
<organism evidence="8 9">
    <name type="scientific">Corchorus capsularis</name>
    <name type="common">Jute</name>
    <dbReference type="NCBI Taxonomy" id="210143"/>
    <lineage>
        <taxon>Eukaryota</taxon>
        <taxon>Viridiplantae</taxon>
        <taxon>Streptophyta</taxon>
        <taxon>Embryophyta</taxon>
        <taxon>Tracheophyta</taxon>
        <taxon>Spermatophyta</taxon>
        <taxon>Magnoliopsida</taxon>
        <taxon>eudicotyledons</taxon>
        <taxon>Gunneridae</taxon>
        <taxon>Pentapetalae</taxon>
        <taxon>rosids</taxon>
        <taxon>malvids</taxon>
        <taxon>Malvales</taxon>
        <taxon>Malvaceae</taxon>
        <taxon>Grewioideae</taxon>
        <taxon>Apeibeae</taxon>
        <taxon>Corchorus</taxon>
    </lineage>
</organism>
<feature type="transmembrane region" description="Helical" evidence="7">
    <location>
        <begin position="185"/>
        <end position="209"/>
    </location>
</feature>
<accession>A0A1R3HF13</accession>
<evidence type="ECO:0000313" key="8">
    <source>
        <dbReference type="EMBL" id="OMO68904.1"/>
    </source>
</evidence>
<dbReference type="Pfam" id="PF16913">
    <property type="entry name" value="PUNUT"/>
    <property type="match status" value="1"/>
</dbReference>
<feature type="transmembrane region" description="Helical" evidence="7">
    <location>
        <begin position="161"/>
        <end position="178"/>
    </location>
</feature>
<keyword evidence="4 7" id="KW-0812">Transmembrane</keyword>
<proteinExistence type="inferred from homology"/>
<name>A0A1R3HF13_COCAP</name>
<keyword evidence="3" id="KW-0813">Transport</keyword>
<comment type="subcellular location">
    <subcellularLocation>
        <location evidence="1">Membrane</location>
        <topology evidence="1">Multi-pass membrane protein</topology>
    </subcellularLocation>
</comment>
<evidence type="ECO:0000256" key="7">
    <source>
        <dbReference type="SAM" id="Phobius"/>
    </source>
</evidence>
<evidence type="ECO:0000256" key="4">
    <source>
        <dbReference type="ARBA" id="ARBA00022692"/>
    </source>
</evidence>
<evidence type="ECO:0000256" key="5">
    <source>
        <dbReference type="ARBA" id="ARBA00022989"/>
    </source>
</evidence>
<dbReference type="STRING" id="210143.A0A1R3HF13"/>
<feature type="transmembrane region" description="Helical" evidence="7">
    <location>
        <begin position="86"/>
        <end position="104"/>
    </location>
</feature>
<protein>
    <submittedName>
        <fullName evidence="8">Drug/metabolite transporter</fullName>
    </submittedName>
</protein>
<feature type="transmembrane region" description="Helical" evidence="7">
    <location>
        <begin position="22"/>
        <end position="47"/>
    </location>
</feature>
<reference evidence="8 9" key="1">
    <citation type="submission" date="2013-09" db="EMBL/GenBank/DDBJ databases">
        <title>Corchorus capsularis genome sequencing.</title>
        <authorList>
            <person name="Alam M."/>
            <person name="Haque M.S."/>
            <person name="Islam M.S."/>
            <person name="Emdad E.M."/>
            <person name="Islam M.M."/>
            <person name="Ahmed B."/>
            <person name="Halim A."/>
            <person name="Hossen Q.M.M."/>
            <person name="Hossain M.Z."/>
            <person name="Ahmed R."/>
            <person name="Khan M.M."/>
            <person name="Islam R."/>
            <person name="Rashid M.M."/>
            <person name="Khan S.A."/>
            <person name="Rahman M.S."/>
            <person name="Alam M."/>
        </authorList>
    </citation>
    <scope>NUCLEOTIDE SEQUENCE [LARGE SCALE GENOMIC DNA]</scope>
    <source>
        <strain evidence="9">cv. CVL-1</strain>
        <tissue evidence="8">Whole seedling</tissue>
    </source>
</reference>
<evidence type="ECO:0000313" key="9">
    <source>
        <dbReference type="Proteomes" id="UP000188268"/>
    </source>
</evidence>
<dbReference type="OrthoDB" id="683622at2759"/>
<dbReference type="InterPro" id="IPR030182">
    <property type="entry name" value="PUP_plant"/>
</dbReference>
<gene>
    <name evidence="8" type="ORF">CCACVL1_19769</name>
</gene>
<dbReference type="GO" id="GO:0016020">
    <property type="term" value="C:membrane"/>
    <property type="evidence" value="ECO:0007669"/>
    <property type="project" value="UniProtKB-SubCell"/>
</dbReference>
<dbReference type="Gramene" id="OMO68904">
    <property type="protein sequence ID" value="OMO68904"/>
    <property type="gene ID" value="CCACVL1_19769"/>
</dbReference>
<evidence type="ECO:0000256" key="2">
    <source>
        <dbReference type="ARBA" id="ARBA00006213"/>
    </source>
</evidence>
<comment type="similarity">
    <text evidence="2">Belongs to the purine permeases (TC 2.A.7.14) family.</text>
</comment>